<dbReference type="Gene3D" id="1.10.8.1310">
    <property type="match status" value="1"/>
</dbReference>
<sequence>MFTNKERLEAKKVREIQQCLEQTPIDIEGLRRCSISNFGFVNNGLRRRVWPILLNIDTEHIINHNSKIIDHKDTDQVLKDVERSMWRFTKGESQLRNQKKPELMRIVNAVLSIHPSLYYFQGYHEIASVLLLITDESLAFAMLERLSLNHFNDCMLPNFSEVLKVLNLLFPLISLMDQNVYNFLLKSNVQPLFSISWILTWFSHNVEELDHAARLYDFFLSSHPLACLYFSAALIEHLKTPLLRLECAYDTVHGFFSSNLPQDLPLDKIIQQTQYLLDKFPPTKLQMKTNQYLTKSSPMNMYPYSWMQSSIRAKGKGKKNNSDPTQQIYKWSFIILFGSISIFSILVFLSVKYPNLNLSPIVKNMFSKSTLFSWFSTFGNSNSNQLNNSFPSSLLFDK</sequence>
<keyword evidence="5" id="KW-1185">Reference proteome</keyword>
<dbReference type="PROSITE" id="PS50086">
    <property type="entry name" value="TBC_RABGAP"/>
    <property type="match status" value="1"/>
</dbReference>
<dbReference type="SMART" id="SM00164">
    <property type="entry name" value="TBC"/>
    <property type="match status" value="1"/>
</dbReference>
<evidence type="ECO:0000256" key="1">
    <source>
        <dbReference type="ARBA" id="ARBA00022468"/>
    </source>
</evidence>
<dbReference type="Gene3D" id="1.10.472.80">
    <property type="entry name" value="Ypt/Rab-GAP domain of gyp1p, domain 3"/>
    <property type="match status" value="1"/>
</dbReference>
<reference evidence="4" key="1">
    <citation type="submission" date="2020-01" db="EMBL/GenBank/DDBJ databases">
        <title>Development of genomics and gene disruption for Polysphondylium violaceum indicates a role for the polyketide synthase stlB in stalk morphogenesis.</title>
        <authorList>
            <person name="Narita B."/>
            <person name="Kawabe Y."/>
            <person name="Kin K."/>
            <person name="Saito T."/>
            <person name="Gibbs R."/>
            <person name="Kuspa A."/>
            <person name="Muzny D."/>
            <person name="Queller D."/>
            <person name="Richards S."/>
            <person name="Strassman J."/>
            <person name="Sucgang R."/>
            <person name="Worley K."/>
            <person name="Schaap P."/>
        </authorList>
    </citation>
    <scope>NUCLEOTIDE SEQUENCE</scope>
    <source>
        <strain evidence="4">QSvi11</strain>
    </source>
</reference>
<keyword evidence="2" id="KW-0472">Membrane</keyword>
<protein>
    <recommendedName>
        <fullName evidence="3">Rab-GAP TBC domain-containing protein</fullName>
    </recommendedName>
</protein>
<dbReference type="PANTHER" id="PTHR20913:SF7">
    <property type="entry name" value="RE60063P"/>
    <property type="match status" value="1"/>
</dbReference>
<name>A0A8J4PLH7_9MYCE</name>
<dbReference type="GO" id="GO:0006888">
    <property type="term" value="P:endoplasmic reticulum to Golgi vesicle-mediated transport"/>
    <property type="evidence" value="ECO:0007669"/>
    <property type="project" value="TreeGrafter"/>
</dbReference>
<evidence type="ECO:0000259" key="3">
    <source>
        <dbReference type="PROSITE" id="PS50086"/>
    </source>
</evidence>
<keyword evidence="2" id="KW-1133">Transmembrane helix</keyword>
<dbReference type="OrthoDB" id="206700at2759"/>
<dbReference type="EMBL" id="AJWJ01000532">
    <property type="protein sequence ID" value="KAF2070165.1"/>
    <property type="molecule type" value="Genomic_DNA"/>
</dbReference>
<dbReference type="FunFam" id="1.10.472.80:FF:000100">
    <property type="entry name" value="TBC1 domain protein"/>
    <property type="match status" value="1"/>
</dbReference>
<dbReference type="PANTHER" id="PTHR20913">
    <property type="entry name" value="TBC1 DOMAIN FAMILY MEMBER 20/GTPASE"/>
    <property type="match status" value="1"/>
</dbReference>
<dbReference type="InterPro" id="IPR045913">
    <property type="entry name" value="TBC20/Gyp8-like"/>
</dbReference>
<dbReference type="InterPro" id="IPR035969">
    <property type="entry name" value="Rab-GAP_TBC_sf"/>
</dbReference>
<accession>A0A8J4PLH7</accession>
<dbReference type="GO" id="GO:0005096">
    <property type="term" value="F:GTPase activator activity"/>
    <property type="evidence" value="ECO:0007669"/>
    <property type="project" value="UniProtKB-KW"/>
</dbReference>
<organism evidence="4 5">
    <name type="scientific">Polysphondylium violaceum</name>
    <dbReference type="NCBI Taxonomy" id="133409"/>
    <lineage>
        <taxon>Eukaryota</taxon>
        <taxon>Amoebozoa</taxon>
        <taxon>Evosea</taxon>
        <taxon>Eumycetozoa</taxon>
        <taxon>Dictyostelia</taxon>
        <taxon>Dictyosteliales</taxon>
        <taxon>Dictyosteliaceae</taxon>
        <taxon>Polysphondylium</taxon>
    </lineage>
</organism>
<evidence type="ECO:0000256" key="2">
    <source>
        <dbReference type="SAM" id="Phobius"/>
    </source>
</evidence>
<dbReference type="AlphaFoldDB" id="A0A8J4PLH7"/>
<comment type="caution">
    <text evidence="4">The sequence shown here is derived from an EMBL/GenBank/DDBJ whole genome shotgun (WGS) entry which is preliminary data.</text>
</comment>
<dbReference type="Pfam" id="PF00566">
    <property type="entry name" value="RabGAP-TBC"/>
    <property type="match status" value="1"/>
</dbReference>
<feature type="domain" description="Rab-GAP TBC" evidence="3">
    <location>
        <begin position="40"/>
        <end position="223"/>
    </location>
</feature>
<feature type="transmembrane region" description="Helical" evidence="2">
    <location>
        <begin position="328"/>
        <end position="349"/>
    </location>
</feature>
<dbReference type="SUPFAM" id="SSF47923">
    <property type="entry name" value="Ypt/Rab-GAP domain of gyp1p"/>
    <property type="match status" value="2"/>
</dbReference>
<evidence type="ECO:0000313" key="5">
    <source>
        <dbReference type="Proteomes" id="UP000695562"/>
    </source>
</evidence>
<keyword evidence="2" id="KW-0812">Transmembrane</keyword>
<gene>
    <name evidence="4" type="ORF">CYY_008522</name>
</gene>
<dbReference type="GO" id="GO:0005789">
    <property type="term" value="C:endoplasmic reticulum membrane"/>
    <property type="evidence" value="ECO:0007669"/>
    <property type="project" value="TreeGrafter"/>
</dbReference>
<proteinExistence type="predicted"/>
<dbReference type="InterPro" id="IPR000195">
    <property type="entry name" value="Rab-GAP-TBC_dom"/>
</dbReference>
<dbReference type="Proteomes" id="UP000695562">
    <property type="component" value="Unassembled WGS sequence"/>
</dbReference>
<dbReference type="FunFam" id="1.10.8.1310:FF:000005">
    <property type="entry name" value="GTPase-activating protein gyp10"/>
    <property type="match status" value="1"/>
</dbReference>
<keyword evidence="1" id="KW-0343">GTPase activation</keyword>
<evidence type="ECO:0000313" key="4">
    <source>
        <dbReference type="EMBL" id="KAF2070165.1"/>
    </source>
</evidence>